<keyword evidence="3" id="KW-0238">DNA-binding</keyword>
<dbReference type="Pfam" id="PF03466">
    <property type="entry name" value="LysR_substrate"/>
    <property type="match status" value="1"/>
</dbReference>
<keyword evidence="4" id="KW-0804">Transcription</keyword>
<dbReference type="InterPro" id="IPR036390">
    <property type="entry name" value="WH_DNA-bd_sf"/>
</dbReference>
<dbReference type="PRINTS" id="PR00039">
    <property type="entry name" value="HTHLYSR"/>
</dbReference>
<comment type="caution">
    <text evidence="7">The sequence shown here is derived from an EMBL/GenBank/DDBJ whole genome shotgun (WGS) entry which is preliminary data.</text>
</comment>
<sequence length="306" mass="33457">MDTELVRTFLAIVSSGSFVRAADRLHVSQTTVSARIRTLEDQLRRRLFIRNKAGASLTPAGEQFLRHAPALIQLWERARHQVAIPEGRRAVLGIGAEHSLWDPLLLRWLLWMRRALPDVALRAHVGLPETVVEQVAGGIIDIGVVYAPRHRPGLRIELLMEERLVMVRTPGGTGQGPKEYVQVEWGPDLALHYSTAGAAYGDPGLVVDLGPLGLGYILEAGGTGYFRLGAARPHLESGRLELVPDTPEFLYPGYAVFSENSGEPGLIEAALNGLRQLARSLPGTASADQAPRRRTPQCRKTALKGQ</sequence>
<evidence type="ECO:0000256" key="2">
    <source>
        <dbReference type="ARBA" id="ARBA00023015"/>
    </source>
</evidence>
<dbReference type="Gene3D" id="3.40.190.290">
    <property type="match status" value="1"/>
</dbReference>
<reference evidence="7" key="1">
    <citation type="journal article" date="2014" name="Int. J. Syst. Evol. Microbiol.">
        <title>Complete genome sequence of Corynebacterium casei LMG S-19264T (=DSM 44701T), isolated from a smear-ripened cheese.</title>
        <authorList>
            <consortium name="US DOE Joint Genome Institute (JGI-PGF)"/>
            <person name="Walter F."/>
            <person name="Albersmeier A."/>
            <person name="Kalinowski J."/>
            <person name="Ruckert C."/>
        </authorList>
    </citation>
    <scope>NUCLEOTIDE SEQUENCE</scope>
    <source>
        <strain evidence="7">CGMCC 1.3617</strain>
    </source>
</reference>
<keyword evidence="2" id="KW-0805">Transcription regulation</keyword>
<evidence type="ECO:0000256" key="1">
    <source>
        <dbReference type="ARBA" id="ARBA00009437"/>
    </source>
</evidence>
<evidence type="ECO:0000256" key="4">
    <source>
        <dbReference type="ARBA" id="ARBA00023163"/>
    </source>
</evidence>
<dbReference type="PROSITE" id="PS50931">
    <property type="entry name" value="HTH_LYSR"/>
    <property type="match status" value="1"/>
</dbReference>
<reference evidence="7" key="2">
    <citation type="submission" date="2020-09" db="EMBL/GenBank/DDBJ databases">
        <authorList>
            <person name="Sun Q."/>
            <person name="Zhou Y."/>
        </authorList>
    </citation>
    <scope>NUCLEOTIDE SEQUENCE</scope>
    <source>
        <strain evidence="7">CGMCC 1.3617</strain>
    </source>
</reference>
<gene>
    <name evidence="7" type="ORF">GCM10011320_54840</name>
</gene>
<evidence type="ECO:0000256" key="3">
    <source>
        <dbReference type="ARBA" id="ARBA00023125"/>
    </source>
</evidence>
<dbReference type="Proteomes" id="UP000661507">
    <property type="component" value="Unassembled WGS sequence"/>
</dbReference>
<accession>A0A917L519</accession>
<dbReference type="GO" id="GO:0003677">
    <property type="term" value="F:DNA binding"/>
    <property type="evidence" value="ECO:0007669"/>
    <property type="project" value="UniProtKB-KW"/>
</dbReference>
<evidence type="ECO:0000259" key="6">
    <source>
        <dbReference type="PROSITE" id="PS50931"/>
    </source>
</evidence>
<keyword evidence="8" id="KW-1185">Reference proteome</keyword>
<evidence type="ECO:0000256" key="5">
    <source>
        <dbReference type="SAM" id="MobiDB-lite"/>
    </source>
</evidence>
<dbReference type="FunFam" id="1.10.10.10:FF:000001">
    <property type="entry name" value="LysR family transcriptional regulator"/>
    <property type="match status" value="1"/>
</dbReference>
<dbReference type="GO" id="GO:0003700">
    <property type="term" value="F:DNA-binding transcription factor activity"/>
    <property type="evidence" value="ECO:0007669"/>
    <property type="project" value="InterPro"/>
</dbReference>
<feature type="domain" description="HTH lysR-type" evidence="6">
    <location>
        <begin position="1"/>
        <end position="58"/>
    </location>
</feature>
<evidence type="ECO:0000313" key="7">
    <source>
        <dbReference type="EMBL" id="GGJ40233.1"/>
    </source>
</evidence>
<dbReference type="InterPro" id="IPR005119">
    <property type="entry name" value="LysR_subst-bd"/>
</dbReference>
<dbReference type="InterPro" id="IPR000847">
    <property type="entry name" value="LysR_HTH_N"/>
</dbReference>
<dbReference type="InterPro" id="IPR036388">
    <property type="entry name" value="WH-like_DNA-bd_sf"/>
</dbReference>
<evidence type="ECO:0000313" key="8">
    <source>
        <dbReference type="Proteomes" id="UP000661507"/>
    </source>
</evidence>
<feature type="region of interest" description="Disordered" evidence="5">
    <location>
        <begin position="283"/>
        <end position="306"/>
    </location>
</feature>
<dbReference type="Gene3D" id="1.10.10.10">
    <property type="entry name" value="Winged helix-like DNA-binding domain superfamily/Winged helix DNA-binding domain"/>
    <property type="match status" value="1"/>
</dbReference>
<dbReference type="PANTHER" id="PTHR30579:SF7">
    <property type="entry name" value="HTH-TYPE TRANSCRIPTIONAL REGULATOR LRHA-RELATED"/>
    <property type="match status" value="1"/>
</dbReference>
<dbReference type="PANTHER" id="PTHR30579">
    <property type="entry name" value="TRANSCRIPTIONAL REGULATOR"/>
    <property type="match status" value="1"/>
</dbReference>
<protein>
    <submittedName>
        <fullName evidence="7">LysR family transcriptional regulator</fullName>
    </submittedName>
</protein>
<dbReference type="AlphaFoldDB" id="A0A917L519"/>
<name>A0A917L519_9PROT</name>
<dbReference type="SUPFAM" id="SSF46785">
    <property type="entry name" value="Winged helix' DNA-binding domain"/>
    <property type="match status" value="1"/>
</dbReference>
<proteinExistence type="inferred from homology"/>
<organism evidence="7 8">
    <name type="scientific">Neoroseomonas lacus</name>
    <dbReference type="NCBI Taxonomy" id="287609"/>
    <lineage>
        <taxon>Bacteria</taxon>
        <taxon>Pseudomonadati</taxon>
        <taxon>Pseudomonadota</taxon>
        <taxon>Alphaproteobacteria</taxon>
        <taxon>Acetobacterales</taxon>
        <taxon>Acetobacteraceae</taxon>
        <taxon>Neoroseomonas</taxon>
    </lineage>
</organism>
<dbReference type="EMBL" id="BMKW01000019">
    <property type="protein sequence ID" value="GGJ40233.1"/>
    <property type="molecule type" value="Genomic_DNA"/>
</dbReference>
<dbReference type="SUPFAM" id="SSF53850">
    <property type="entry name" value="Periplasmic binding protein-like II"/>
    <property type="match status" value="1"/>
</dbReference>
<dbReference type="RefSeq" id="WP_188972902.1">
    <property type="nucleotide sequence ID" value="NZ_BMKW01000019.1"/>
</dbReference>
<dbReference type="Pfam" id="PF00126">
    <property type="entry name" value="HTH_1"/>
    <property type="match status" value="1"/>
</dbReference>
<comment type="similarity">
    <text evidence="1">Belongs to the LysR transcriptional regulatory family.</text>
</comment>
<dbReference type="InterPro" id="IPR050176">
    <property type="entry name" value="LTTR"/>
</dbReference>